<dbReference type="Gene3D" id="1.10.1070.20">
    <property type="match status" value="2"/>
</dbReference>
<evidence type="ECO:0000313" key="2">
    <source>
        <dbReference type="Proteomes" id="UP001565200"/>
    </source>
</evidence>
<accession>A0ABV4CYX7</accession>
<dbReference type="Proteomes" id="UP001565200">
    <property type="component" value="Unassembled WGS sequence"/>
</dbReference>
<protein>
    <recommendedName>
        <fullName evidence="3">HipA-like C-terminal domain-containing protein</fullName>
    </recommendedName>
</protein>
<comment type="caution">
    <text evidence="1">The sequence shown here is derived from an EMBL/GenBank/DDBJ whole genome shotgun (WGS) entry which is preliminary data.</text>
</comment>
<evidence type="ECO:0000313" key="1">
    <source>
        <dbReference type="EMBL" id="MEY8246618.1"/>
    </source>
</evidence>
<organism evidence="1 2">
    <name type="scientific">Heminiphilus faecis</name>
    <dbReference type="NCBI Taxonomy" id="2601703"/>
    <lineage>
        <taxon>Bacteria</taxon>
        <taxon>Pseudomonadati</taxon>
        <taxon>Bacteroidota</taxon>
        <taxon>Bacteroidia</taxon>
        <taxon>Bacteroidales</taxon>
        <taxon>Muribaculaceae</taxon>
        <taxon>Heminiphilus</taxon>
    </lineage>
</organism>
<sequence length="347" mass="40748">MAIIDPPLYFCIDSWTRVREVNTTGTRDKGVYIAPTRQTFYFKTSIKQNRKDYPFEFWSEIAASRLGILLGLPVLEYHIASCGDKIGCISPNMIDIRKEELIEGVNLILQFEPNFRDVCKTNHHFEKIETALKSVNLIEYRRIAVEMIMFDCIIGNTDRHSENWALIRNKDGESLYTSFKKTNLFKRYLAYWKIHKEFDIPFFKVPKLLAIIRHRFAPFYDNGSSLGRELSEERIEKLLNDDGLFDSFFSKGKSDIIVDVEKKSFLETIDYLLAHYPDECTHFLSKHLSRYNKEDLVTLIYNMDARFPSNGFDDSRISNNRKTFIVKLIDSRINYIQMKLKEYGAQI</sequence>
<reference evidence="1 2" key="1">
    <citation type="submission" date="2024-03" db="EMBL/GenBank/DDBJ databases">
        <title>Mouse gut bacterial collection (mGBC) of GemPharmatech.</title>
        <authorList>
            <person name="He Y."/>
            <person name="Dong L."/>
            <person name="Wu D."/>
            <person name="Gao X."/>
            <person name="Lin Z."/>
        </authorList>
    </citation>
    <scope>NUCLEOTIDE SEQUENCE [LARGE SCALE GENOMIC DNA]</scope>
    <source>
        <strain evidence="1 2">54-13</strain>
    </source>
</reference>
<name>A0ABV4CYX7_9BACT</name>
<proteinExistence type="predicted"/>
<gene>
    <name evidence="1" type="ORF">AAK873_13500</name>
</gene>
<evidence type="ECO:0008006" key="3">
    <source>
        <dbReference type="Google" id="ProtNLM"/>
    </source>
</evidence>
<dbReference type="EMBL" id="JBCLPP010000062">
    <property type="protein sequence ID" value="MEY8246618.1"/>
    <property type="molecule type" value="Genomic_DNA"/>
</dbReference>
<dbReference type="RefSeq" id="WP_288099349.1">
    <property type="nucleotide sequence ID" value="NZ_JBCLPP010000062.1"/>
</dbReference>
<keyword evidence="2" id="KW-1185">Reference proteome</keyword>